<gene>
    <name evidence="11" type="primary">PAC1</name>
    <name evidence="11" type="synonym">LIS1</name>
    <name evidence="13" type="ORF">CANCADRAFT_147908</name>
</gene>
<dbReference type="SMART" id="SM00320">
    <property type="entry name" value="WD40"/>
    <property type="match status" value="7"/>
</dbReference>
<dbReference type="GO" id="GO:0005737">
    <property type="term" value="C:cytoplasm"/>
    <property type="evidence" value="ECO:0007669"/>
    <property type="project" value="UniProtKB-UniRule"/>
</dbReference>
<dbReference type="InterPro" id="IPR017252">
    <property type="entry name" value="Dynein_regulator_LIS1"/>
</dbReference>
<dbReference type="InterPro" id="IPR020472">
    <property type="entry name" value="WD40_PAC1"/>
</dbReference>
<dbReference type="CDD" id="cd00200">
    <property type="entry name" value="WD40"/>
    <property type="match status" value="1"/>
</dbReference>
<dbReference type="Pfam" id="PF00400">
    <property type="entry name" value="WD40"/>
    <property type="match status" value="5"/>
</dbReference>
<feature type="repeat" description="WD" evidence="12">
    <location>
        <begin position="103"/>
        <end position="144"/>
    </location>
</feature>
<evidence type="ECO:0000256" key="3">
    <source>
        <dbReference type="ARBA" id="ARBA00022574"/>
    </source>
</evidence>
<dbReference type="GO" id="GO:0005875">
    <property type="term" value="C:microtubule associated complex"/>
    <property type="evidence" value="ECO:0007669"/>
    <property type="project" value="UniProtKB-UniRule"/>
</dbReference>
<dbReference type="HAMAP" id="MF_03141">
    <property type="entry name" value="lis1"/>
    <property type="match status" value="1"/>
</dbReference>
<dbReference type="Proteomes" id="UP000095023">
    <property type="component" value="Unassembled WGS sequence"/>
</dbReference>
<keyword evidence="2 11" id="KW-0963">Cytoplasm</keyword>
<keyword evidence="10 11" id="KW-0131">Cell cycle</keyword>
<dbReference type="EMBL" id="KV453842">
    <property type="protein sequence ID" value="ODV90187.1"/>
    <property type="molecule type" value="Genomic_DNA"/>
</dbReference>
<protein>
    <recommendedName>
        <fullName evidence="11">Nuclear distribution protein PAC1</fullName>
    </recommendedName>
    <alternativeName>
        <fullName evidence="11">Lissencephaly-1 homolog</fullName>
        <shortName evidence="11">LIS-1</shortName>
    </alternativeName>
    <alternativeName>
        <fullName evidence="11">nudF homolog</fullName>
    </alternativeName>
</protein>
<keyword evidence="3 12" id="KW-0853">WD repeat</keyword>
<name>A0A1E4TEQ2_9ASCO</name>
<keyword evidence="8 11" id="KW-0175">Coiled coil</keyword>
<feature type="repeat" description="WD" evidence="12">
    <location>
        <begin position="145"/>
        <end position="186"/>
    </location>
</feature>
<reference evidence="14" key="1">
    <citation type="submission" date="2016-02" db="EMBL/GenBank/DDBJ databases">
        <title>Comparative genomics of biotechnologically important yeasts.</title>
        <authorList>
            <consortium name="DOE Joint Genome Institute"/>
            <person name="Riley R."/>
            <person name="Haridas S."/>
            <person name="Wolfe K.H."/>
            <person name="Lopes M.R."/>
            <person name="Hittinger C.T."/>
            <person name="Goker M."/>
            <person name="Salamov A."/>
            <person name="Wisecaver J."/>
            <person name="Long T.M."/>
            <person name="Aerts A.L."/>
            <person name="Barry K."/>
            <person name="Choi C."/>
            <person name="Clum A."/>
            <person name="Coughlan A.Y."/>
            <person name="Deshpande S."/>
            <person name="Douglass A.P."/>
            <person name="Hanson S.J."/>
            <person name="Klenk H.-P."/>
            <person name="Labutti K."/>
            <person name="Lapidus A."/>
            <person name="Lindquist E."/>
            <person name="Lipzen A."/>
            <person name="Meier-Kolthoff J.P."/>
            <person name="Ohm R.A."/>
            <person name="Otillar R.P."/>
            <person name="Pangilinan J."/>
            <person name="Peng Y."/>
            <person name="Rokas A."/>
            <person name="Rosa C.A."/>
            <person name="Scheuner C."/>
            <person name="Sibirny A.A."/>
            <person name="Slot J.C."/>
            <person name="Stielow J.B."/>
            <person name="Sun H."/>
            <person name="Kurtzman C.P."/>
            <person name="Blackwell M."/>
            <person name="Jeffries T.W."/>
            <person name="Grigoriev I.V."/>
        </authorList>
    </citation>
    <scope>NUCLEOTIDE SEQUENCE [LARGE SCALE GENOMIC DNA]</scope>
    <source>
        <strain evidence="14">NRRL Y-17796</strain>
    </source>
</reference>
<accession>A0A1E4TEQ2</accession>
<keyword evidence="1 11" id="KW-0813">Transport</keyword>
<evidence type="ECO:0000313" key="14">
    <source>
        <dbReference type="Proteomes" id="UP000095023"/>
    </source>
</evidence>
<keyword evidence="14" id="KW-1185">Reference proteome</keyword>
<dbReference type="SUPFAM" id="SSF109925">
    <property type="entry name" value="Lissencephaly-1 protein (Lis-1, PAF-AH alpha) N-terminal domain"/>
    <property type="match status" value="1"/>
</dbReference>
<dbReference type="GO" id="GO:0070840">
    <property type="term" value="F:dynein complex binding"/>
    <property type="evidence" value="ECO:0007669"/>
    <property type="project" value="UniProtKB-UniRule"/>
</dbReference>
<dbReference type="GO" id="GO:0000132">
    <property type="term" value="P:establishment of mitotic spindle orientation"/>
    <property type="evidence" value="ECO:0007669"/>
    <property type="project" value="UniProtKB-UniRule"/>
</dbReference>
<evidence type="ECO:0000256" key="1">
    <source>
        <dbReference type="ARBA" id="ARBA00022448"/>
    </source>
</evidence>
<dbReference type="PANTHER" id="PTHR19848">
    <property type="entry name" value="WD40 REPEAT PROTEIN"/>
    <property type="match status" value="1"/>
</dbReference>
<evidence type="ECO:0000256" key="11">
    <source>
        <dbReference type="HAMAP-Rule" id="MF_03141"/>
    </source>
</evidence>
<dbReference type="PIRSF" id="PIRSF037647">
    <property type="entry name" value="Dynein_regulator_Lis1"/>
    <property type="match status" value="1"/>
</dbReference>
<evidence type="ECO:0000256" key="10">
    <source>
        <dbReference type="ARBA" id="ARBA00023306"/>
    </source>
</evidence>
<organism evidence="13 14">
    <name type="scientific">Tortispora caseinolytica NRRL Y-17796</name>
    <dbReference type="NCBI Taxonomy" id="767744"/>
    <lineage>
        <taxon>Eukaryota</taxon>
        <taxon>Fungi</taxon>
        <taxon>Dikarya</taxon>
        <taxon>Ascomycota</taxon>
        <taxon>Saccharomycotina</taxon>
        <taxon>Trigonopsidomycetes</taxon>
        <taxon>Trigonopsidales</taxon>
        <taxon>Trigonopsidaceae</taxon>
        <taxon>Tortispora</taxon>
    </lineage>
</organism>
<comment type="subcellular location">
    <subcellularLocation>
        <location evidence="11">Cytoplasm</location>
        <location evidence="11">Cytoskeleton</location>
    </subcellularLocation>
    <subcellularLocation>
        <location evidence="11">Cytoplasm</location>
        <location evidence="11">Cytoskeleton</location>
        <location evidence="11">Spindle pole</location>
    </subcellularLocation>
    <text evidence="11">Localizes to the plus ends of microtubules and the mitotic spindle poles.</text>
</comment>
<dbReference type="Gene3D" id="1.20.960.30">
    <property type="match status" value="1"/>
</dbReference>
<dbReference type="GO" id="GO:0005874">
    <property type="term" value="C:microtubule"/>
    <property type="evidence" value="ECO:0007669"/>
    <property type="project" value="UniProtKB-KW"/>
</dbReference>
<comment type="function">
    <text evidence="11">Positively regulates the activity of the minus-end directed microtubule motor protein dynein. Plays a central role in positioning the mitotic spindle at the bud neck during cell division. Targets cytoplasmic dynein to microtubule plus ends, thereby promoting dynein-mediated microtubule sliding along the bud cortex and consequently the movement of the mitotic spindle to the bud neck.</text>
</comment>
<dbReference type="PROSITE" id="PS00678">
    <property type="entry name" value="WD_REPEATS_1"/>
    <property type="match status" value="2"/>
</dbReference>
<dbReference type="OrthoDB" id="10264588at2759"/>
<evidence type="ECO:0000256" key="9">
    <source>
        <dbReference type="ARBA" id="ARBA00023212"/>
    </source>
</evidence>
<keyword evidence="5 11" id="KW-0493">Microtubule</keyword>
<dbReference type="GO" id="GO:0000922">
    <property type="term" value="C:spindle pole"/>
    <property type="evidence" value="ECO:0007669"/>
    <property type="project" value="UniProtKB-SubCell"/>
</dbReference>
<evidence type="ECO:0000256" key="4">
    <source>
        <dbReference type="ARBA" id="ARBA00022618"/>
    </source>
</evidence>
<dbReference type="PANTHER" id="PTHR19848:SF8">
    <property type="entry name" value="F-BOX AND WD REPEAT DOMAIN CONTAINING 7"/>
    <property type="match status" value="1"/>
</dbReference>
<evidence type="ECO:0000313" key="13">
    <source>
        <dbReference type="EMBL" id="ODV90187.1"/>
    </source>
</evidence>
<keyword evidence="7 11" id="KW-0498">Mitosis</keyword>
<dbReference type="InterPro" id="IPR015943">
    <property type="entry name" value="WD40/YVTN_repeat-like_dom_sf"/>
</dbReference>
<comment type="similarity">
    <text evidence="11">Belongs to the WD repeat LIS1/nudF family.</text>
</comment>
<dbReference type="GO" id="GO:0051012">
    <property type="term" value="P:microtubule sliding"/>
    <property type="evidence" value="ECO:0007669"/>
    <property type="project" value="UniProtKB-UniRule"/>
</dbReference>
<sequence length="423" mass="46817">MSLLSENQTKDLNAAIISYLSLSGNVDPQLVDNLRDQLDCSAIDEFSGILERKWISVIRLQKRVMSLEEQVKQLESQIELTGIHSKSITDGSKWLPRSQRFRLQGHRGQVNSVAFHPQILQLASCSDDCTVKIWDYESGLIEQTLRGHSRSVIDIAYGSDPILLASCSSDLTIRLWDATTYNNIRTLRGHEHTVSSVRFLPDNKTLASASRDTTIKLWDVISGYCTRTIRAHSQWVKSISPSPDGSLLVSGGLDHLVTITTLSGETKAVLRGHSHVIEKVLFAPESSHAFLNKISGVAQANGSTGPVGSATGFVVSVSRDMTMKIWDIRGKLVATLVGHENWVRDLAFHPSGRYILSVADDKSIRCWDLAENPPKLVRTIPQAHDHFISSIKWAPNDYSQVDNPRIRCVVATGSVASDVKVWS</sequence>
<keyword evidence="9 11" id="KW-0206">Cytoskeleton</keyword>
<evidence type="ECO:0000256" key="7">
    <source>
        <dbReference type="ARBA" id="ARBA00022776"/>
    </source>
</evidence>
<proteinExistence type="inferred from homology"/>
<evidence type="ECO:0000256" key="12">
    <source>
        <dbReference type="PROSITE-ProRule" id="PRU00221"/>
    </source>
</evidence>
<keyword evidence="6" id="KW-0677">Repeat</keyword>
<dbReference type="PROSITE" id="PS50082">
    <property type="entry name" value="WD_REPEATS_2"/>
    <property type="match status" value="5"/>
</dbReference>
<dbReference type="InterPro" id="IPR036322">
    <property type="entry name" value="WD40_repeat_dom_sf"/>
</dbReference>
<dbReference type="GO" id="GO:0051301">
    <property type="term" value="P:cell division"/>
    <property type="evidence" value="ECO:0007669"/>
    <property type="project" value="UniProtKB-KW"/>
</dbReference>
<dbReference type="PROSITE" id="PS50294">
    <property type="entry name" value="WD_REPEATS_REGION"/>
    <property type="match status" value="4"/>
</dbReference>
<evidence type="ECO:0000256" key="2">
    <source>
        <dbReference type="ARBA" id="ARBA00022490"/>
    </source>
</evidence>
<feature type="repeat" description="WD" evidence="12">
    <location>
        <begin position="187"/>
        <end position="228"/>
    </location>
</feature>
<dbReference type="PRINTS" id="PR00320">
    <property type="entry name" value="GPROTEINBRPT"/>
</dbReference>
<dbReference type="InterPro" id="IPR037190">
    <property type="entry name" value="LIS1_N"/>
</dbReference>
<evidence type="ECO:0000256" key="6">
    <source>
        <dbReference type="ARBA" id="ARBA00022737"/>
    </source>
</evidence>
<dbReference type="Gene3D" id="2.130.10.10">
    <property type="entry name" value="YVTN repeat-like/Quinoprotein amine dehydrogenase"/>
    <property type="match status" value="1"/>
</dbReference>
<dbReference type="InterPro" id="IPR001680">
    <property type="entry name" value="WD40_rpt"/>
</dbReference>
<evidence type="ECO:0000256" key="5">
    <source>
        <dbReference type="ARBA" id="ARBA00022701"/>
    </source>
</evidence>
<comment type="subunit">
    <text evidence="11">Self-associates. Interacts with NDL1 and dynein.</text>
</comment>
<evidence type="ECO:0000256" key="8">
    <source>
        <dbReference type="ARBA" id="ARBA00023054"/>
    </source>
</evidence>
<keyword evidence="4 11" id="KW-0132">Cell division</keyword>
<feature type="repeat" description="WD" evidence="12">
    <location>
        <begin position="229"/>
        <end position="259"/>
    </location>
</feature>
<dbReference type="SUPFAM" id="SSF50978">
    <property type="entry name" value="WD40 repeat-like"/>
    <property type="match status" value="1"/>
</dbReference>
<dbReference type="AlphaFoldDB" id="A0A1E4TEQ2"/>
<feature type="repeat" description="WD" evidence="12">
    <location>
        <begin position="336"/>
        <end position="369"/>
    </location>
</feature>
<dbReference type="InterPro" id="IPR019775">
    <property type="entry name" value="WD40_repeat_CS"/>
</dbReference>